<gene>
    <name evidence="1" type="ORF">A9Q93_10120</name>
</gene>
<dbReference type="EMBL" id="MAAX01000157">
    <property type="protein sequence ID" value="OUS12601.1"/>
    <property type="molecule type" value="Genomic_DNA"/>
</dbReference>
<proteinExistence type="predicted"/>
<organism evidence="1 2">
    <name type="scientific">Nonlabens dokdonensis</name>
    <dbReference type="NCBI Taxonomy" id="328515"/>
    <lineage>
        <taxon>Bacteria</taxon>
        <taxon>Pseudomonadati</taxon>
        <taxon>Bacteroidota</taxon>
        <taxon>Flavobacteriia</taxon>
        <taxon>Flavobacteriales</taxon>
        <taxon>Flavobacteriaceae</taxon>
        <taxon>Nonlabens</taxon>
    </lineage>
</organism>
<evidence type="ECO:0000313" key="1">
    <source>
        <dbReference type="EMBL" id="OUS12601.1"/>
    </source>
</evidence>
<name>A0A1Z8AQJ4_9FLAO</name>
<comment type="caution">
    <text evidence="1">The sequence shown here is derived from an EMBL/GenBank/DDBJ whole genome shotgun (WGS) entry which is preliminary data.</text>
</comment>
<evidence type="ECO:0000313" key="2">
    <source>
        <dbReference type="Proteomes" id="UP000196102"/>
    </source>
</evidence>
<sequence length="107" mass="12714">MSDGTYKTIYDTEFSYYPNFKFEIDKDSIYFENEKNGLKIERLPSMGFLVHHHEMNMDSLTEFQKKIIDDFKYSYYQIEECKGDTLKFRLGPNLHITSATGIFVKIN</sequence>
<reference evidence="2" key="1">
    <citation type="journal article" date="2017" name="Proc. Natl. Acad. Sci. U.S.A.">
        <title>Simulation of Deepwater Horizon oil plume reveals substrate specialization within a complex community of hydrocarbon-degraders.</title>
        <authorList>
            <person name="Hu P."/>
            <person name="Dubinsky E.A."/>
            <person name="Probst A.J."/>
            <person name="Wang J."/>
            <person name="Sieber C.M.K."/>
            <person name="Tom L.M."/>
            <person name="Gardinali P."/>
            <person name="Banfield J.F."/>
            <person name="Atlas R.M."/>
            <person name="Andersen G.L."/>
        </authorList>
    </citation>
    <scope>NUCLEOTIDE SEQUENCE [LARGE SCALE GENOMIC DNA]</scope>
</reference>
<protein>
    <submittedName>
        <fullName evidence="1">Uncharacterized protein</fullName>
    </submittedName>
</protein>
<dbReference type="Proteomes" id="UP000196102">
    <property type="component" value="Unassembled WGS sequence"/>
</dbReference>
<accession>A0A1Z8AQJ4</accession>
<dbReference type="AlphaFoldDB" id="A0A1Z8AQJ4"/>